<dbReference type="InterPro" id="IPR001867">
    <property type="entry name" value="OmpR/PhoB-type_DNA-bd"/>
</dbReference>
<reference evidence="6" key="1">
    <citation type="submission" date="2021-01" db="EMBL/GenBank/DDBJ databases">
        <title>Whole genome shotgun sequence of Planosporangium mesophilum NBRC 109066.</title>
        <authorList>
            <person name="Komaki H."/>
            <person name="Tamura T."/>
        </authorList>
    </citation>
    <scope>NUCLEOTIDE SEQUENCE</scope>
    <source>
        <strain evidence="6">NBRC 109066</strain>
    </source>
</reference>
<dbReference type="GO" id="GO:0000976">
    <property type="term" value="F:transcription cis-regulatory region binding"/>
    <property type="evidence" value="ECO:0007669"/>
    <property type="project" value="TreeGrafter"/>
</dbReference>
<gene>
    <name evidence="6" type="ORF">Pme01_05650</name>
</gene>
<evidence type="ECO:0000259" key="4">
    <source>
        <dbReference type="PROSITE" id="PS50110"/>
    </source>
</evidence>
<feature type="DNA-binding region" description="OmpR/PhoB-type" evidence="3">
    <location>
        <begin position="123"/>
        <end position="217"/>
    </location>
</feature>
<evidence type="ECO:0000256" key="3">
    <source>
        <dbReference type="PROSITE-ProRule" id="PRU01091"/>
    </source>
</evidence>
<keyword evidence="2" id="KW-0597">Phosphoprotein</keyword>
<feature type="domain" description="Response regulatory" evidence="4">
    <location>
        <begin position="3"/>
        <end position="117"/>
    </location>
</feature>
<proteinExistence type="predicted"/>
<dbReference type="EMBL" id="BOON01000005">
    <property type="protein sequence ID" value="GII20968.1"/>
    <property type="molecule type" value="Genomic_DNA"/>
</dbReference>
<dbReference type="GO" id="GO:0006355">
    <property type="term" value="P:regulation of DNA-templated transcription"/>
    <property type="evidence" value="ECO:0007669"/>
    <property type="project" value="InterPro"/>
</dbReference>
<keyword evidence="7" id="KW-1185">Reference proteome</keyword>
<dbReference type="Gene3D" id="3.40.50.2300">
    <property type="match status" value="1"/>
</dbReference>
<dbReference type="CDD" id="cd00383">
    <property type="entry name" value="trans_reg_C"/>
    <property type="match status" value="1"/>
</dbReference>
<evidence type="ECO:0000313" key="6">
    <source>
        <dbReference type="EMBL" id="GII20968.1"/>
    </source>
</evidence>
<feature type="domain" description="OmpR/PhoB-type" evidence="5">
    <location>
        <begin position="123"/>
        <end position="217"/>
    </location>
</feature>
<dbReference type="RefSeq" id="WP_168112800.1">
    <property type="nucleotide sequence ID" value="NZ_BOON01000005.1"/>
</dbReference>
<evidence type="ECO:0000256" key="1">
    <source>
        <dbReference type="ARBA" id="ARBA00023125"/>
    </source>
</evidence>
<dbReference type="SMART" id="SM00448">
    <property type="entry name" value="REC"/>
    <property type="match status" value="1"/>
</dbReference>
<protein>
    <submittedName>
        <fullName evidence="6">DNA-binding response regulator</fullName>
    </submittedName>
</protein>
<feature type="modified residue" description="4-aspartylphosphate" evidence="2">
    <location>
        <position position="52"/>
    </location>
</feature>
<dbReference type="Proteomes" id="UP000599074">
    <property type="component" value="Unassembled WGS sequence"/>
</dbReference>
<dbReference type="GO" id="GO:0000156">
    <property type="term" value="F:phosphorelay response regulator activity"/>
    <property type="evidence" value="ECO:0007669"/>
    <property type="project" value="TreeGrafter"/>
</dbReference>
<dbReference type="InterPro" id="IPR039420">
    <property type="entry name" value="WalR-like"/>
</dbReference>
<evidence type="ECO:0000313" key="7">
    <source>
        <dbReference type="Proteomes" id="UP000599074"/>
    </source>
</evidence>
<accession>A0A8J3T668</accession>
<dbReference type="Gene3D" id="1.10.10.10">
    <property type="entry name" value="Winged helix-like DNA-binding domain superfamily/Winged helix DNA-binding domain"/>
    <property type="match status" value="1"/>
</dbReference>
<evidence type="ECO:0000256" key="2">
    <source>
        <dbReference type="PROSITE-ProRule" id="PRU00169"/>
    </source>
</evidence>
<dbReference type="CDD" id="cd17574">
    <property type="entry name" value="REC_OmpR"/>
    <property type="match status" value="1"/>
</dbReference>
<dbReference type="SMART" id="SM00862">
    <property type="entry name" value="Trans_reg_C"/>
    <property type="match status" value="1"/>
</dbReference>
<dbReference type="InterPro" id="IPR036388">
    <property type="entry name" value="WH-like_DNA-bd_sf"/>
</dbReference>
<dbReference type="InterPro" id="IPR011006">
    <property type="entry name" value="CheY-like_superfamily"/>
</dbReference>
<dbReference type="GO" id="GO:0005829">
    <property type="term" value="C:cytosol"/>
    <property type="evidence" value="ECO:0007669"/>
    <property type="project" value="TreeGrafter"/>
</dbReference>
<dbReference type="PANTHER" id="PTHR48111">
    <property type="entry name" value="REGULATOR OF RPOS"/>
    <property type="match status" value="1"/>
</dbReference>
<sequence>MAHVLLIEDDPRIQGIVARGLGARGFSVTPAVDGASGAALARDLEVDVVLLDLMLPDRAGLEVLEEIRAAKPRLPVIAVTALDDVGAKVGGLDAGADDYVTKPFSVDELAARIRARLRAAEESPAVRAGPLTIDVLAHRAVLHGRQVPLSARELALLTAFARHPGLVLSRSQLLDMVWDLDHDPGSNVVEVYVAALRRKIGPAFLETVRGVGYRFVVPQPELAGAAS</sequence>
<organism evidence="6 7">
    <name type="scientific">Planosporangium mesophilum</name>
    <dbReference type="NCBI Taxonomy" id="689768"/>
    <lineage>
        <taxon>Bacteria</taxon>
        <taxon>Bacillati</taxon>
        <taxon>Actinomycetota</taxon>
        <taxon>Actinomycetes</taxon>
        <taxon>Micromonosporales</taxon>
        <taxon>Micromonosporaceae</taxon>
        <taxon>Planosporangium</taxon>
    </lineage>
</organism>
<keyword evidence="1 3" id="KW-0238">DNA-binding</keyword>
<dbReference type="Pfam" id="PF00072">
    <property type="entry name" value="Response_reg"/>
    <property type="match status" value="1"/>
</dbReference>
<dbReference type="SUPFAM" id="SSF52172">
    <property type="entry name" value="CheY-like"/>
    <property type="match status" value="1"/>
</dbReference>
<dbReference type="PANTHER" id="PTHR48111:SF38">
    <property type="entry name" value="TWO-COMPONENT RESPONSE REGULATOR"/>
    <property type="match status" value="1"/>
</dbReference>
<dbReference type="Gene3D" id="6.10.250.690">
    <property type="match status" value="1"/>
</dbReference>
<name>A0A8J3T668_9ACTN</name>
<dbReference type="AlphaFoldDB" id="A0A8J3T668"/>
<dbReference type="InterPro" id="IPR001789">
    <property type="entry name" value="Sig_transdc_resp-reg_receiver"/>
</dbReference>
<dbReference type="Pfam" id="PF00486">
    <property type="entry name" value="Trans_reg_C"/>
    <property type="match status" value="1"/>
</dbReference>
<dbReference type="PROSITE" id="PS51755">
    <property type="entry name" value="OMPR_PHOB"/>
    <property type="match status" value="1"/>
</dbReference>
<dbReference type="GO" id="GO:0032993">
    <property type="term" value="C:protein-DNA complex"/>
    <property type="evidence" value="ECO:0007669"/>
    <property type="project" value="TreeGrafter"/>
</dbReference>
<comment type="caution">
    <text evidence="6">The sequence shown here is derived from an EMBL/GenBank/DDBJ whole genome shotgun (WGS) entry which is preliminary data.</text>
</comment>
<dbReference type="PROSITE" id="PS50110">
    <property type="entry name" value="RESPONSE_REGULATORY"/>
    <property type="match status" value="1"/>
</dbReference>
<evidence type="ECO:0000259" key="5">
    <source>
        <dbReference type="PROSITE" id="PS51755"/>
    </source>
</evidence>